<keyword evidence="7" id="KW-0813">Transport</keyword>
<feature type="transmembrane region" description="Helical" evidence="9">
    <location>
        <begin position="6"/>
        <end position="24"/>
    </location>
</feature>
<feature type="transmembrane region" description="Helical" evidence="9">
    <location>
        <begin position="119"/>
        <end position="141"/>
    </location>
</feature>
<dbReference type="AlphaFoldDB" id="A0A084ZQX6"/>
<keyword evidence="6 9" id="KW-0472">Membrane</keyword>
<feature type="transmembrane region" description="Helical" evidence="9">
    <location>
        <begin position="409"/>
        <end position="428"/>
    </location>
</feature>
<dbReference type="PANTHER" id="PTHR11819">
    <property type="entry name" value="SOLUTE CARRIER FAMILY 5"/>
    <property type="match status" value="1"/>
</dbReference>
<keyword evidence="5" id="KW-0915">Sodium</keyword>
<comment type="subcellular location">
    <subcellularLocation>
        <location evidence="1">Membrane</location>
        <topology evidence="1">Multi-pass membrane protein</topology>
    </subcellularLocation>
</comment>
<evidence type="ECO:0000256" key="7">
    <source>
        <dbReference type="ARBA" id="ARBA00023201"/>
    </source>
</evidence>
<comment type="similarity">
    <text evidence="2 8">Belongs to the sodium:solute symporter (SSF) (TC 2.A.21) family.</text>
</comment>
<evidence type="ECO:0000256" key="5">
    <source>
        <dbReference type="ARBA" id="ARBA00023053"/>
    </source>
</evidence>
<dbReference type="InterPro" id="IPR038377">
    <property type="entry name" value="Na/Glc_symporter_sf"/>
</dbReference>
<proteinExistence type="inferred from homology"/>
<evidence type="ECO:0000256" key="3">
    <source>
        <dbReference type="ARBA" id="ARBA00022692"/>
    </source>
</evidence>
<feature type="transmembrane region" description="Helical" evidence="9">
    <location>
        <begin position="460"/>
        <end position="481"/>
    </location>
</feature>
<dbReference type="Proteomes" id="UP000028630">
    <property type="component" value="Unassembled WGS sequence"/>
</dbReference>
<dbReference type="eggNOG" id="COG4146">
    <property type="taxonomic scope" value="Bacteria"/>
</dbReference>
<protein>
    <submittedName>
        <fullName evidence="10">Sodium:choline symporter</fullName>
    </submittedName>
</protein>
<feature type="transmembrane region" description="Helical" evidence="9">
    <location>
        <begin position="532"/>
        <end position="550"/>
    </location>
</feature>
<evidence type="ECO:0000256" key="8">
    <source>
        <dbReference type="RuleBase" id="RU362091"/>
    </source>
</evidence>
<dbReference type="Gene3D" id="1.20.1730.10">
    <property type="entry name" value="Sodium/glucose cotransporter"/>
    <property type="match status" value="1"/>
</dbReference>
<dbReference type="GO" id="GO:0005886">
    <property type="term" value="C:plasma membrane"/>
    <property type="evidence" value="ECO:0007669"/>
    <property type="project" value="TreeGrafter"/>
</dbReference>
<accession>A0A084ZQX6</accession>
<feature type="transmembrane region" description="Helical" evidence="9">
    <location>
        <begin position="76"/>
        <end position="98"/>
    </location>
</feature>
<sequence length="571" mass="62169">MSIQQIVSFIAFTLLVAFITWWKLRKADTGSQQGYFLAGRSLKAPVIAASLMLTNLSTEQLVGLTGQAYRSGMSVMAWEVISAIPLIFLALIFLPRYLQRGIATIPDFIEERYDKTTRIIIDCCFLIATGICFLPIILYSGALAFNSMFHVTEAFGISQNAAIWAMVTVLGICGILYAVVGGMRAIAIADVINGIGLVIGGLMVPFFGLLAMGNGSLSQGIDRLTQDHSQMLNSIGGSHDPVPIGAALTGLILVNTFYWCTNQGIVQRTLASKSLSEGQKGALLTAVLKMLDPLILVLPGVIAFHLFQDLPKADMAYPALVNKVMPLPLVGFFSAVLFGAIISAFCGFLNSASTLFSMGIYRRIINEQATPDQLVSVGRRFGFIVAIVSVLVAPWIANAPQGLYTWMKQLNGIYNVPLVTIVIMGFFFPRIPAIAAKAAMFLGICSYIVVNYLVKFDFHFLYVLACTFCINVVLMLVIGAIKPRATPFKFHDAFAVDMAPWRHVKIASVGVLFAMMGVYSGLAQFGGYASQWLTVICYLIVAAVVVYLIYSHWHERHTAPAELASDVKDKS</sequence>
<keyword evidence="4 9" id="KW-1133">Transmembrane helix</keyword>
<dbReference type="GO" id="GO:0005412">
    <property type="term" value="F:D-glucose:sodium symporter activity"/>
    <property type="evidence" value="ECO:0007669"/>
    <property type="project" value="TreeGrafter"/>
</dbReference>
<feature type="transmembrane region" description="Helical" evidence="9">
    <location>
        <begin position="242"/>
        <end position="261"/>
    </location>
</feature>
<dbReference type="OrthoDB" id="9814523at2"/>
<feature type="transmembrane region" description="Helical" evidence="9">
    <location>
        <begin position="191"/>
        <end position="212"/>
    </location>
</feature>
<keyword evidence="7" id="KW-0406">Ion transport</keyword>
<feature type="transmembrane region" description="Helical" evidence="9">
    <location>
        <begin position="327"/>
        <end position="356"/>
    </location>
</feature>
<evidence type="ECO:0000256" key="6">
    <source>
        <dbReference type="ARBA" id="ARBA00023136"/>
    </source>
</evidence>
<feature type="transmembrane region" description="Helical" evidence="9">
    <location>
        <begin position="161"/>
        <end position="179"/>
    </location>
</feature>
<evidence type="ECO:0000313" key="11">
    <source>
        <dbReference type="Proteomes" id="UP000028630"/>
    </source>
</evidence>
<dbReference type="EMBL" id="JMTB01000113">
    <property type="protein sequence ID" value="KFB99870.1"/>
    <property type="molecule type" value="Genomic_DNA"/>
</dbReference>
<name>A0A084ZQX6_9ENTR</name>
<reference evidence="11" key="1">
    <citation type="submission" date="2014-05" db="EMBL/GenBank/DDBJ databases">
        <title>ATOL: Assembling a taxonomically balanced genome-scale reconstruction of the evolutionary history of the Enterobacteriaceae.</title>
        <authorList>
            <person name="Plunkett G. III"/>
            <person name="Neeno-Eckwall E.C."/>
            <person name="Glasner J.D."/>
            <person name="Perna N.T."/>
        </authorList>
    </citation>
    <scope>NUCLEOTIDE SEQUENCE [LARGE SCALE GENOMIC DNA]</scope>
    <source>
        <strain evidence="11">ATCC 49490</strain>
    </source>
</reference>
<feature type="transmembrane region" description="Helical" evidence="9">
    <location>
        <begin position="377"/>
        <end position="397"/>
    </location>
</feature>
<dbReference type="PROSITE" id="PS50283">
    <property type="entry name" value="NA_SOLUT_SYMP_3"/>
    <property type="match status" value="1"/>
</dbReference>
<dbReference type="Pfam" id="PF00474">
    <property type="entry name" value="SSF"/>
    <property type="match status" value="1"/>
</dbReference>
<keyword evidence="11" id="KW-1185">Reference proteome</keyword>
<dbReference type="NCBIfam" id="TIGR00813">
    <property type="entry name" value="sss"/>
    <property type="match status" value="1"/>
</dbReference>
<dbReference type="PANTHER" id="PTHR11819:SF195">
    <property type="entry name" value="SODIUM_GLUCOSE COTRANSPORTER 4"/>
    <property type="match status" value="1"/>
</dbReference>
<feature type="transmembrane region" description="Helical" evidence="9">
    <location>
        <begin position="506"/>
        <end position="526"/>
    </location>
</feature>
<gene>
    <name evidence="10" type="primary">yidK</name>
    <name evidence="10" type="ORF">GTGU_03986</name>
</gene>
<dbReference type="RefSeq" id="WP_038161227.1">
    <property type="nucleotide sequence ID" value="NZ_JMTB01000113.1"/>
</dbReference>
<keyword evidence="7" id="KW-0739">Sodium transport</keyword>
<evidence type="ECO:0000256" key="9">
    <source>
        <dbReference type="SAM" id="Phobius"/>
    </source>
</evidence>
<dbReference type="InterPro" id="IPR001734">
    <property type="entry name" value="Na/solute_symporter"/>
</dbReference>
<organism evidence="10 11">
    <name type="scientific">Trabulsiella guamensis ATCC 49490</name>
    <dbReference type="NCBI Taxonomy" id="1005994"/>
    <lineage>
        <taxon>Bacteria</taxon>
        <taxon>Pseudomonadati</taxon>
        <taxon>Pseudomonadota</taxon>
        <taxon>Gammaproteobacteria</taxon>
        <taxon>Enterobacterales</taxon>
        <taxon>Enterobacteriaceae</taxon>
        <taxon>Trabulsiella</taxon>
    </lineage>
</organism>
<evidence type="ECO:0000256" key="4">
    <source>
        <dbReference type="ARBA" id="ARBA00022989"/>
    </source>
</evidence>
<evidence type="ECO:0000313" key="10">
    <source>
        <dbReference type="EMBL" id="KFB99870.1"/>
    </source>
</evidence>
<feature type="transmembrane region" description="Helical" evidence="9">
    <location>
        <begin position="435"/>
        <end position="454"/>
    </location>
</feature>
<dbReference type="CDD" id="cd10328">
    <property type="entry name" value="SLC5sbd_YidK"/>
    <property type="match status" value="1"/>
</dbReference>
<comment type="caution">
    <text evidence="10">The sequence shown here is derived from an EMBL/GenBank/DDBJ whole genome shotgun (WGS) entry which is preliminary data.</text>
</comment>
<dbReference type="NCBIfam" id="NF007790">
    <property type="entry name" value="PRK10484.1"/>
    <property type="match status" value="1"/>
</dbReference>
<feature type="transmembrane region" description="Helical" evidence="9">
    <location>
        <begin position="282"/>
        <end position="307"/>
    </location>
</feature>
<evidence type="ECO:0000256" key="2">
    <source>
        <dbReference type="ARBA" id="ARBA00006434"/>
    </source>
</evidence>
<evidence type="ECO:0000256" key="1">
    <source>
        <dbReference type="ARBA" id="ARBA00004141"/>
    </source>
</evidence>
<keyword evidence="3 9" id="KW-0812">Transmembrane</keyword>